<dbReference type="RefSeq" id="WP_176392940.1">
    <property type="nucleotide sequence ID" value="NZ_JAMDLV010000036.1"/>
</dbReference>
<feature type="domain" description="NlpC/P60" evidence="7">
    <location>
        <begin position="81"/>
        <end position="205"/>
    </location>
</feature>
<keyword evidence="6" id="KW-0732">Signal</keyword>
<dbReference type="PANTHER" id="PTHR47053">
    <property type="entry name" value="MUREIN DD-ENDOPEPTIDASE MEPH-RELATED"/>
    <property type="match status" value="1"/>
</dbReference>
<sequence length="227" mass="24869">MTKSTNKRWTRIIAITSVAIMLSGVSAYNAPRIEAAPAATNTNASSYYWDGFNLYPEDSHDNGSDNSSGNGSDNSTTSTSNAVATKMINLGDNYLGVKYKFGASTDTTKVFDCSSFMHFLYMRQGIDLPRASYEQATVGKKVQRSELKKGDLLFFATGRRGKGKIAHVAMYAGNGKILHTFGKPGVTYSNLKDWDDTYVTARRILNDDIIARAKASMKRSDKPVKLG</sequence>
<evidence type="ECO:0000256" key="4">
    <source>
        <dbReference type="ARBA" id="ARBA00022807"/>
    </source>
</evidence>
<gene>
    <name evidence="8" type="ORF">M5X09_14430</name>
</gene>
<dbReference type="InterPro" id="IPR051202">
    <property type="entry name" value="Peptidase_C40"/>
</dbReference>
<dbReference type="PANTHER" id="PTHR47053:SF1">
    <property type="entry name" value="MUREIN DD-ENDOPEPTIDASE MEPH-RELATED"/>
    <property type="match status" value="1"/>
</dbReference>
<proteinExistence type="inferred from homology"/>
<dbReference type="EMBL" id="JAMDLW010000019">
    <property type="protein sequence ID" value="MCY9520851.1"/>
    <property type="molecule type" value="Genomic_DNA"/>
</dbReference>
<evidence type="ECO:0000313" key="9">
    <source>
        <dbReference type="Proteomes" id="UP001207626"/>
    </source>
</evidence>
<organism evidence="8 9">
    <name type="scientific">Paenibacillus apiarius</name>
    <dbReference type="NCBI Taxonomy" id="46240"/>
    <lineage>
        <taxon>Bacteria</taxon>
        <taxon>Bacillati</taxon>
        <taxon>Bacillota</taxon>
        <taxon>Bacilli</taxon>
        <taxon>Bacillales</taxon>
        <taxon>Paenibacillaceae</taxon>
        <taxon>Paenibacillus</taxon>
    </lineage>
</organism>
<dbReference type="Proteomes" id="UP001207626">
    <property type="component" value="Unassembled WGS sequence"/>
</dbReference>
<comment type="caution">
    <text evidence="8">The sequence shown here is derived from an EMBL/GenBank/DDBJ whole genome shotgun (WGS) entry which is preliminary data.</text>
</comment>
<keyword evidence="4" id="KW-0788">Thiol protease</keyword>
<dbReference type="InterPro" id="IPR038765">
    <property type="entry name" value="Papain-like_cys_pep_sf"/>
</dbReference>
<comment type="similarity">
    <text evidence="1">Belongs to the peptidase C40 family.</text>
</comment>
<feature type="chain" id="PRO_5047057464" evidence="6">
    <location>
        <begin position="30"/>
        <end position="227"/>
    </location>
</feature>
<feature type="signal peptide" evidence="6">
    <location>
        <begin position="1"/>
        <end position="29"/>
    </location>
</feature>
<dbReference type="Pfam" id="PF00877">
    <property type="entry name" value="NLPC_P60"/>
    <property type="match status" value="1"/>
</dbReference>
<keyword evidence="2" id="KW-0645">Protease</keyword>
<keyword evidence="9" id="KW-1185">Reference proteome</keyword>
<keyword evidence="3" id="KW-0378">Hydrolase</keyword>
<feature type="region of interest" description="Disordered" evidence="5">
    <location>
        <begin position="59"/>
        <end position="78"/>
    </location>
</feature>
<evidence type="ECO:0000256" key="3">
    <source>
        <dbReference type="ARBA" id="ARBA00022801"/>
    </source>
</evidence>
<evidence type="ECO:0000256" key="1">
    <source>
        <dbReference type="ARBA" id="ARBA00007074"/>
    </source>
</evidence>
<dbReference type="InterPro" id="IPR000064">
    <property type="entry name" value="NLP_P60_dom"/>
</dbReference>
<reference evidence="8 9" key="1">
    <citation type="submission" date="2022-05" db="EMBL/GenBank/DDBJ databases">
        <title>Genome Sequencing of Bee-Associated Microbes.</title>
        <authorList>
            <person name="Dunlap C."/>
        </authorList>
    </citation>
    <scope>NUCLEOTIDE SEQUENCE [LARGE SCALE GENOMIC DNA]</scope>
    <source>
        <strain evidence="8 9">NRRL NRS-1438</strain>
    </source>
</reference>
<evidence type="ECO:0000259" key="7">
    <source>
        <dbReference type="PROSITE" id="PS51935"/>
    </source>
</evidence>
<dbReference type="Gene3D" id="3.90.1720.10">
    <property type="entry name" value="endopeptidase domain like (from Nostoc punctiforme)"/>
    <property type="match status" value="1"/>
</dbReference>
<dbReference type="PROSITE" id="PS51935">
    <property type="entry name" value="NLPC_P60"/>
    <property type="match status" value="1"/>
</dbReference>
<evidence type="ECO:0000256" key="6">
    <source>
        <dbReference type="SAM" id="SignalP"/>
    </source>
</evidence>
<evidence type="ECO:0000256" key="2">
    <source>
        <dbReference type="ARBA" id="ARBA00022670"/>
    </source>
</evidence>
<name>A0ABT4DU20_9BACL</name>
<accession>A0ABT4DU20</accession>
<protein>
    <submittedName>
        <fullName evidence="8">C40 family peptidase</fullName>
    </submittedName>
</protein>
<feature type="compositionally biased region" description="Low complexity" evidence="5">
    <location>
        <begin position="64"/>
        <end position="78"/>
    </location>
</feature>
<evidence type="ECO:0000256" key="5">
    <source>
        <dbReference type="SAM" id="MobiDB-lite"/>
    </source>
</evidence>
<dbReference type="SUPFAM" id="SSF54001">
    <property type="entry name" value="Cysteine proteinases"/>
    <property type="match status" value="1"/>
</dbReference>
<evidence type="ECO:0000313" key="8">
    <source>
        <dbReference type="EMBL" id="MCY9520851.1"/>
    </source>
</evidence>